<accession>A0A645CKS1</accession>
<sequence>MKTKFSQLALIAAISFAAAGTSYAHEDYSEAGTNHWLSHVSEAKGAPTANQLAPYGYAASRNADREVTLSSGSKYLNVTRLETIKINLGGKSVVWTFDTLGTASFPLSKIVSGADGITVYVTENPAYQGG</sequence>
<reference evidence="1" key="1">
    <citation type="submission" date="2019-08" db="EMBL/GenBank/DDBJ databases">
        <authorList>
            <person name="Kucharzyk K."/>
            <person name="Murdoch R.W."/>
            <person name="Higgins S."/>
            <person name="Loffler F."/>
        </authorList>
    </citation>
    <scope>NUCLEOTIDE SEQUENCE</scope>
</reference>
<dbReference type="EMBL" id="VSSQ01028042">
    <property type="protein sequence ID" value="MPM77580.1"/>
    <property type="molecule type" value="Genomic_DNA"/>
</dbReference>
<gene>
    <name evidence="1" type="ORF">SDC9_124586</name>
</gene>
<evidence type="ECO:0008006" key="2">
    <source>
        <dbReference type="Google" id="ProtNLM"/>
    </source>
</evidence>
<dbReference type="Pfam" id="PF16986">
    <property type="entry name" value="CzcE"/>
    <property type="match status" value="1"/>
</dbReference>
<evidence type="ECO:0000313" key="1">
    <source>
        <dbReference type="EMBL" id="MPM77580.1"/>
    </source>
</evidence>
<dbReference type="Gene3D" id="2.60.40.2280">
    <property type="entry name" value="Heavy-metal resistance protein CzcE"/>
    <property type="match status" value="1"/>
</dbReference>
<proteinExistence type="predicted"/>
<organism evidence="1">
    <name type="scientific">bioreactor metagenome</name>
    <dbReference type="NCBI Taxonomy" id="1076179"/>
    <lineage>
        <taxon>unclassified sequences</taxon>
        <taxon>metagenomes</taxon>
        <taxon>ecological metagenomes</taxon>
    </lineage>
</organism>
<dbReference type="InterPro" id="IPR038674">
    <property type="entry name" value="CzcE_sf"/>
</dbReference>
<dbReference type="AlphaFoldDB" id="A0A645CKS1"/>
<dbReference type="InterPro" id="IPR031560">
    <property type="entry name" value="CzcE"/>
</dbReference>
<protein>
    <recommendedName>
        <fullName evidence="2">CzcE family metal-binding protein</fullName>
    </recommendedName>
</protein>
<comment type="caution">
    <text evidence="1">The sequence shown here is derived from an EMBL/GenBank/DDBJ whole genome shotgun (WGS) entry which is preliminary data.</text>
</comment>
<name>A0A645CKS1_9ZZZZ</name>